<feature type="signal peptide" evidence="2">
    <location>
        <begin position="1"/>
        <end position="30"/>
    </location>
</feature>
<comment type="caution">
    <text evidence="5">The sequence shown here is derived from an EMBL/GenBank/DDBJ whole genome shotgun (WGS) entry which is preliminary data.</text>
</comment>
<keyword evidence="1 2" id="KW-0732">Signal</keyword>
<gene>
    <name evidence="4" type="ORF">EQW73_04360</name>
    <name evidence="5" type="ORF">EQW78_07855</name>
</gene>
<dbReference type="NCBIfam" id="TIGR02669">
    <property type="entry name" value="SpoIID_LytB"/>
    <property type="match status" value="1"/>
</dbReference>
<dbReference type="EMBL" id="SDJR01000003">
    <property type="protein sequence ID" value="RXR26735.1"/>
    <property type="molecule type" value="Genomic_DNA"/>
</dbReference>
<dbReference type="AlphaFoldDB" id="A0A4Q1KW18"/>
<keyword evidence="7" id="KW-1185">Reference proteome</keyword>
<name>A0A4Q1KW18_9CELL</name>
<dbReference type="GO" id="GO:0030435">
    <property type="term" value="P:sporulation resulting in formation of a cellular spore"/>
    <property type="evidence" value="ECO:0007669"/>
    <property type="project" value="InterPro"/>
</dbReference>
<dbReference type="Proteomes" id="UP000289805">
    <property type="component" value="Unassembled WGS sequence"/>
</dbReference>
<evidence type="ECO:0000259" key="3">
    <source>
        <dbReference type="Pfam" id="PF08486"/>
    </source>
</evidence>
<dbReference type="EMBL" id="SDJQ01000010">
    <property type="protein sequence ID" value="RXR34468.1"/>
    <property type="molecule type" value="Genomic_DNA"/>
</dbReference>
<dbReference type="InterPro" id="IPR013693">
    <property type="entry name" value="SpoIID/LytB_N"/>
</dbReference>
<sequence length="667" mass="69612">MQSMPRLPAVATCLTLALLMAAGHVPQATAAPISTVDRVTLPGTGTVTVAGRGYGHGRGMSQYGARAAASQGVQYQQILDFYYPGTTSVTQADEPIRVLISADSDNDVRILAVPGMTASDSVSRNTPIGFPGQTVTQWRITRSGSGLLLDGLVGGSWKRWSQGASPNFLSIAAPSGFIRLIGPTGTQKDYRGTVRAVVDGASPRIRTVNEVRMDDYLRSVVPAESPSSWPAHALRAQSVAARTYASFERAQDPGAAWHTCDTTQCQVYAGHKSFTSSGVQTAVHEAATTDAAITATANQVRHHGGRPAFTQFSASNGGWTAAGSQPYLVARADPWDGTGNPVHAWSVKFSAAQLRSAFPSVGTVRSITVQSRTGNGEWGGRVERVVVAGSTGSTTVTGAGFRSALGLRSDWFKLTASSRIDSDFTADGRPDLLGQVPGGDLLAYEGNGTGGFLAQTTVGSGWSSMRLVVRGGDLTGSGNPDVLAISAQGTLYRYPSNGAGGFGPRTVVGPGWASMATILAPGDVDRDGSADLLAIDSSGAMWLYPGNGTGGFGARRFVGPGWSSMTSVLGAGDWNGDGTADLLARSQAGDLFLYRGDGSGGFDPVRIGNGWSTMRHLLAVDDWDGDGIPDLLAADGTGRMFLYPWSGSSFRAPRQVGTGWNSIDRIF</sequence>
<evidence type="ECO:0000313" key="4">
    <source>
        <dbReference type="EMBL" id="RXR26735.1"/>
    </source>
</evidence>
<dbReference type="OrthoDB" id="9773852at2"/>
<accession>A0A4Q1KW18</accession>
<dbReference type="Proteomes" id="UP000290517">
    <property type="component" value="Unassembled WGS sequence"/>
</dbReference>
<dbReference type="Pfam" id="PF08486">
    <property type="entry name" value="SpoIID"/>
    <property type="match status" value="1"/>
</dbReference>
<feature type="domain" description="Sporulation stage II protein D amidase enhancer LytB N-terminal" evidence="3">
    <location>
        <begin position="204"/>
        <end position="300"/>
    </location>
</feature>
<dbReference type="InterPro" id="IPR013486">
    <property type="entry name" value="SpoIID/LytB"/>
</dbReference>
<protein>
    <submittedName>
        <fullName evidence="5">SpoIID/LytB domain-containing protein</fullName>
    </submittedName>
</protein>
<dbReference type="InterPro" id="IPR028994">
    <property type="entry name" value="Integrin_alpha_N"/>
</dbReference>
<reference evidence="6 7" key="1">
    <citation type="submission" date="2019-01" db="EMBL/GenBank/DDBJ databases">
        <title>Oerskovia turbata Genome sequencing and assembly.</title>
        <authorList>
            <person name="Dou T."/>
        </authorList>
    </citation>
    <scope>NUCLEOTIDE SEQUENCE [LARGE SCALE GENOMIC DNA]</scope>
    <source>
        <strain evidence="5 6">JCM12123</strain>
        <strain evidence="4 7">JCM3160</strain>
    </source>
</reference>
<organism evidence="5 6">
    <name type="scientific">Oerskovia turbata</name>
    <dbReference type="NCBI Taxonomy" id="1713"/>
    <lineage>
        <taxon>Bacteria</taxon>
        <taxon>Bacillati</taxon>
        <taxon>Actinomycetota</taxon>
        <taxon>Actinomycetes</taxon>
        <taxon>Micrococcales</taxon>
        <taxon>Cellulomonadaceae</taxon>
        <taxon>Oerskovia</taxon>
    </lineage>
</organism>
<evidence type="ECO:0000313" key="5">
    <source>
        <dbReference type="EMBL" id="RXR34468.1"/>
    </source>
</evidence>
<evidence type="ECO:0000313" key="7">
    <source>
        <dbReference type="Proteomes" id="UP000290517"/>
    </source>
</evidence>
<evidence type="ECO:0000256" key="2">
    <source>
        <dbReference type="SAM" id="SignalP"/>
    </source>
</evidence>
<evidence type="ECO:0000313" key="6">
    <source>
        <dbReference type="Proteomes" id="UP000289805"/>
    </source>
</evidence>
<dbReference type="RefSeq" id="WP_084689724.1">
    <property type="nucleotide sequence ID" value="NZ_JOFV01000002.1"/>
</dbReference>
<dbReference type="PANTHER" id="PTHR44103:SF1">
    <property type="entry name" value="PROPROTEIN CONVERTASE P"/>
    <property type="match status" value="1"/>
</dbReference>
<dbReference type="Gene3D" id="2.130.10.130">
    <property type="entry name" value="Integrin alpha, N-terminal"/>
    <property type="match status" value="1"/>
</dbReference>
<feature type="chain" id="PRO_5020804588" evidence="2">
    <location>
        <begin position="31"/>
        <end position="667"/>
    </location>
</feature>
<evidence type="ECO:0000256" key="1">
    <source>
        <dbReference type="ARBA" id="ARBA00022729"/>
    </source>
</evidence>
<dbReference type="PANTHER" id="PTHR44103">
    <property type="entry name" value="PROPROTEIN CONVERTASE P"/>
    <property type="match status" value="1"/>
</dbReference>
<dbReference type="SUPFAM" id="SSF69318">
    <property type="entry name" value="Integrin alpha N-terminal domain"/>
    <property type="match status" value="1"/>
</dbReference>
<dbReference type="STRING" id="1713.GCA_000718325_00493"/>
<dbReference type="Pfam" id="PF13517">
    <property type="entry name" value="FG-GAP_3"/>
    <property type="match status" value="2"/>
</dbReference>
<proteinExistence type="predicted"/>
<dbReference type="InterPro" id="IPR013517">
    <property type="entry name" value="FG-GAP"/>
</dbReference>